<protein>
    <submittedName>
        <fullName evidence="1">Uncharacterized protein</fullName>
    </submittedName>
</protein>
<sequence length="58" mass="6261">MLVTGRAVLLQVRPTDHISVTWNDMTWQNPSAASPLPFPSHLAAAILQCSVQCSSALE</sequence>
<organism evidence="1 2">
    <name type="scientific">Anabas testudineus</name>
    <name type="common">Climbing perch</name>
    <name type="synonym">Anthias testudineus</name>
    <dbReference type="NCBI Taxonomy" id="64144"/>
    <lineage>
        <taxon>Eukaryota</taxon>
        <taxon>Metazoa</taxon>
        <taxon>Chordata</taxon>
        <taxon>Craniata</taxon>
        <taxon>Vertebrata</taxon>
        <taxon>Euteleostomi</taxon>
        <taxon>Actinopterygii</taxon>
        <taxon>Neopterygii</taxon>
        <taxon>Teleostei</taxon>
        <taxon>Neoteleostei</taxon>
        <taxon>Acanthomorphata</taxon>
        <taxon>Anabantaria</taxon>
        <taxon>Anabantiformes</taxon>
        <taxon>Anabantoidei</taxon>
        <taxon>Anabantidae</taxon>
        <taxon>Anabas</taxon>
    </lineage>
</organism>
<accession>A0A3Q1JX89</accession>
<proteinExistence type="predicted"/>
<dbReference type="InParanoid" id="A0A3Q1JX89"/>
<dbReference type="AlphaFoldDB" id="A0A3Q1JX89"/>
<dbReference type="Proteomes" id="UP000265040">
    <property type="component" value="Chromosome 8"/>
</dbReference>
<name>A0A3Q1JX89_ANATE</name>
<keyword evidence="2" id="KW-1185">Reference proteome</keyword>
<evidence type="ECO:0000313" key="2">
    <source>
        <dbReference type="Proteomes" id="UP000265040"/>
    </source>
</evidence>
<evidence type="ECO:0000313" key="1">
    <source>
        <dbReference type="Ensembl" id="ENSATEP00000036064.2"/>
    </source>
</evidence>
<reference evidence="1" key="3">
    <citation type="submission" date="2025-09" db="UniProtKB">
        <authorList>
            <consortium name="Ensembl"/>
        </authorList>
    </citation>
    <scope>IDENTIFICATION</scope>
</reference>
<reference evidence="1" key="1">
    <citation type="submission" date="2021-04" db="EMBL/GenBank/DDBJ databases">
        <authorList>
            <consortium name="Wellcome Sanger Institute Data Sharing"/>
        </authorList>
    </citation>
    <scope>NUCLEOTIDE SEQUENCE [LARGE SCALE GENOMIC DNA]</scope>
</reference>
<dbReference type="Ensembl" id="ENSATET00000036580.2">
    <property type="protein sequence ID" value="ENSATEP00000036064.2"/>
    <property type="gene ID" value="ENSATEG00000024787.2"/>
</dbReference>
<reference evidence="1" key="2">
    <citation type="submission" date="2025-08" db="UniProtKB">
        <authorList>
            <consortium name="Ensembl"/>
        </authorList>
    </citation>
    <scope>IDENTIFICATION</scope>
</reference>